<evidence type="ECO:0000313" key="2">
    <source>
        <dbReference type="Proteomes" id="UP001054252"/>
    </source>
</evidence>
<keyword evidence="2" id="KW-1185">Reference proteome</keyword>
<accession>A0AAV5M681</accession>
<dbReference type="Proteomes" id="UP001054252">
    <property type="component" value="Unassembled WGS sequence"/>
</dbReference>
<evidence type="ECO:0000313" key="1">
    <source>
        <dbReference type="EMBL" id="GKV45271.1"/>
    </source>
</evidence>
<protein>
    <submittedName>
        <fullName evidence="1">Uncharacterized protein</fullName>
    </submittedName>
</protein>
<gene>
    <name evidence="1" type="ORF">SLEP1_g52379</name>
</gene>
<dbReference type="AlphaFoldDB" id="A0AAV5M681"/>
<reference evidence="1 2" key="1">
    <citation type="journal article" date="2021" name="Commun. Biol.">
        <title>The genome of Shorea leprosula (Dipterocarpaceae) highlights the ecological relevance of drought in aseasonal tropical rainforests.</title>
        <authorList>
            <person name="Ng K.K.S."/>
            <person name="Kobayashi M.J."/>
            <person name="Fawcett J.A."/>
            <person name="Hatakeyama M."/>
            <person name="Paape T."/>
            <person name="Ng C.H."/>
            <person name="Ang C.C."/>
            <person name="Tnah L.H."/>
            <person name="Lee C.T."/>
            <person name="Nishiyama T."/>
            <person name="Sese J."/>
            <person name="O'Brien M.J."/>
            <person name="Copetti D."/>
            <person name="Mohd Noor M.I."/>
            <person name="Ong R.C."/>
            <person name="Putra M."/>
            <person name="Sireger I.Z."/>
            <person name="Indrioko S."/>
            <person name="Kosugi Y."/>
            <person name="Izuno A."/>
            <person name="Isagi Y."/>
            <person name="Lee S.L."/>
            <person name="Shimizu K.K."/>
        </authorList>
    </citation>
    <scope>NUCLEOTIDE SEQUENCE [LARGE SCALE GENOMIC DNA]</scope>
    <source>
        <strain evidence="1">214</strain>
    </source>
</reference>
<organism evidence="1 2">
    <name type="scientific">Rubroshorea leprosula</name>
    <dbReference type="NCBI Taxonomy" id="152421"/>
    <lineage>
        <taxon>Eukaryota</taxon>
        <taxon>Viridiplantae</taxon>
        <taxon>Streptophyta</taxon>
        <taxon>Embryophyta</taxon>
        <taxon>Tracheophyta</taxon>
        <taxon>Spermatophyta</taxon>
        <taxon>Magnoliopsida</taxon>
        <taxon>eudicotyledons</taxon>
        <taxon>Gunneridae</taxon>
        <taxon>Pentapetalae</taxon>
        <taxon>rosids</taxon>
        <taxon>malvids</taxon>
        <taxon>Malvales</taxon>
        <taxon>Dipterocarpaceae</taxon>
        <taxon>Rubroshorea</taxon>
    </lineage>
</organism>
<comment type="caution">
    <text evidence="1">The sequence shown here is derived from an EMBL/GenBank/DDBJ whole genome shotgun (WGS) entry which is preliminary data.</text>
</comment>
<sequence length="69" mass="8009">MMETQATPPPMPPLRPLYKQMSWSLDVEREEAWLRRKGNHKKGLKRSKSVTVWAASQSNTVEVLSCFYT</sequence>
<dbReference type="EMBL" id="BPVZ01000192">
    <property type="protein sequence ID" value="GKV45271.1"/>
    <property type="molecule type" value="Genomic_DNA"/>
</dbReference>
<name>A0AAV5M681_9ROSI</name>
<proteinExistence type="predicted"/>